<sequence length="58" mass="6541">QDLDTWEESEEDLVKTGIPHLANVQSERTYVAGAVVPLLRKGFQLEGQIYLTPRSDKV</sequence>
<accession>A0A9N9EBQ5</accession>
<dbReference type="EMBL" id="CAJVPI010005118">
    <property type="protein sequence ID" value="CAG8671987.1"/>
    <property type="molecule type" value="Genomic_DNA"/>
</dbReference>
<gene>
    <name evidence="1" type="ORF">PBRASI_LOCUS11353</name>
</gene>
<dbReference type="Proteomes" id="UP000789739">
    <property type="component" value="Unassembled WGS sequence"/>
</dbReference>
<reference evidence="1" key="1">
    <citation type="submission" date="2021-06" db="EMBL/GenBank/DDBJ databases">
        <authorList>
            <person name="Kallberg Y."/>
            <person name="Tangrot J."/>
            <person name="Rosling A."/>
        </authorList>
    </citation>
    <scope>NUCLEOTIDE SEQUENCE</scope>
    <source>
        <strain evidence="1">BR232B</strain>
    </source>
</reference>
<organism evidence="1 2">
    <name type="scientific">Paraglomus brasilianum</name>
    <dbReference type="NCBI Taxonomy" id="144538"/>
    <lineage>
        <taxon>Eukaryota</taxon>
        <taxon>Fungi</taxon>
        <taxon>Fungi incertae sedis</taxon>
        <taxon>Mucoromycota</taxon>
        <taxon>Glomeromycotina</taxon>
        <taxon>Glomeromycetes</taxon>
        <taxon>Paraglomerales</taxon>
        <taxon>Paraglomeraceae</taxon>
        <taxon>Paraglomus</taxon>
    </lineage>
</organism>
<evidence type="ECO:0000313" key="1">
    <source>
        <dbReference type="EMBL" id="CAG8671987.1"/>
    </source>
</evidence>
<protein>
    <submittedName>
        <fullName evidence="1">9516_t:CDS:1</fullName>
    </submittedName>
</protein>
<name>A0A9N9EBQ5_9GLOM</name>
<dbReference type="AlphaFoldDB" id="A0A9N9EBQ5"/>
<evidence type="ECO:0000313" key="2">
    <source>
        <dbReference type="Proteomes" id="UP000789739"/>
    </source>
</evidence>
<feature type="non-terminal residue" evidence="1">
    <location>
        <position position="58"/>
    </location>
</feature>
<keyword evidence="2" id="KW-1185">Reference proteome</keyword>
<proteinExistence type="predicted"/>
<comment type="caution">
    <text evidence="1">The sequence shown here is derived from an EMBL/GenBank/DDBJ whole genome shotgun (WGS) entry which is preliminary data.</text>
</comment>